<accession>A0AAE0R3I2</accession>
<feature type="compositionally biased region" description="Acidic residues" evidence="7">
    <location>
        <begin position="668"/>
        <end position="677"/>
    </location>
</feature>
<evidence type="ECO:0000313" key="10">
    <source>
        <dbReference type="Proteomes" id="UP001274896"/>
    </source>
</evidence>
<reference evidence="9" key="1">
    <citation type="submission" date="2023-06" db="EMBL/GenBank/DDBJ databases">
        <title>Male Hemibagrus guttatus genome.</title>
        <authorList>
            <person name="Bian C."/>
        </authorList>
    </citation>
    <scope>NUCLEOTIDE SEQUENCE</scope>
    <source>
        <strain evidence="9">Male_cb2023</strain>
        <tissue evidence="9">Muscle</tissue>
    </source>
</reference>
<feature type="compositionally biased region" description="Low complexity" evidence="7">
    <location>
        <begin position="563"/>
        <end position="574"/>
    </location>
</feature>
<proteinExistence type="inferred from homology"/>
<evidence type="ECO:0000256" key="2">
    <source>
        <dbReference type="ARBA" id="ARBA00006357"/>
    </source>
</evidence>
<feature type="compositionally biased region" description="Basic and acidic residues" evidence="7">
    <location>
        <begin position="306"/>
        <end position="317"/>
    </location>
</feature>
<keyword evidence="4" id="KW-0378">Hydrolase</keyword>
<feature type="compositionally biased region" description="Polar residues" evidence="7">
    <location>
        <begin position="214"/>
        <end position="225"/>
    </location>
</feature>
<feature type="compositionally biased region" description="Acidic residues" evidence="7">
    <location>
        <begin position="684"/>
        <end position="694"/>
    </location>
</feature>
<dbReference type="Gene3D" id="3.30.420.10">
    <property type="entry name" value="Ribonuclease H-like superfamily/Ribonuclease H"/>
    <property type="match status" value="1"/>
</dbReference>
<comment type="similarity">
    <text evidence="2">Belongs to the REXO1/REXO3 family.</text>
</comment>
<feature type="compositionally biased region" description="Basic and acidic residues" evidence="7">
    <location>
        <begin position="584"/>
        <end position="593"/>
    </location>
</feature>
<feature type="compositionally biased region" description="Polar residues" evidence="7">
    <location>
        <begin position="829"/>
        <end position="852"/>
    </location>
</feature>
<feature type="compositionally biased region" description="Basic and acidic residues" evidence="7">
    <location>
        <begin position="704"/>
        <end position="723"/>
    </location>
</feature>
<evidence type="ECO:0000259" key="8">
    <source>
        <dbReference type="SMART" id="SM00479"/>
    </source>
</evidence>
<protein>
    <recommendedName>
        <fullName evidence="8">Exonuclease domain-containing protein</fullName>
    </recommendedName>
</protein>
<feature type="region of interest" description="Disordered" evidence="7">
    <location>
        <begin position="113"/>
        <end position="153"/>
    </location>
</feature>
<feature type="region of interest" description="Disordered" evidence="7">
    <location>
        <begin position="256"/>
        <end position="732"/>
    </location>
</feature>
<feature type="compositionally biased region" description="Low complexity" evidence="7">
    <location>
        <begin position="263"/>
        <end position="275"/>
    </location>
</feature>
<evidence type="ECO:0000256" key="7">
    <source>
        <dbReference type="SAM" id="MobiDB-lite"/>
    </source>
</evidence>
<feature type="compositionally biased region" description="Acidic residues" evidence="7">
    <location>
        <begin position="407"/>
        <end position="422"/>
    </location>
</feature>
<comment type="caution">
    <text evidence="9">The sequence shown here is derived from an EMBL/GenBank/DDBJ whole genome shotgun (WGS) entry which is preliminary data.</text>
</comment>
<dbReference type="FunFam" id="3.30.420.10:FF:000021">
    <property type="entry name" value="RNA exonuclease 1 homolog"/>
    <property type="match status" value="1"/>
</dbReference>
<feature type="compositionally biased region" description="Polar residues" evidence="7">
    <location>
        <begin position="433"/>
        <end position="446"/>
    </location>
</feature>
<feature type="region of interest" description="Disordered" evidence="7">
    <location>
        <begin position="168"/>
        <end position="192"/>
    </location>
</feature>
<dbReference type="InterPro" id="IPR036397">
    <property type="entry name" value="RNaseH_sf"/>
</dbReference>
<comment type="subcellular location">
    <subcellularLocation>
        <location evidence="1">Nucleus</location>
    </subcellularLocation>
</comment>
<dbReference type="Pfam" id="PF15870">
    <property type="entry name" value="EloA-BP1"/>
    <property type="match status" value="1"/>
</dbReference>
<dbReference type="InterPro" id="IPR012337">
    <property type="entry name" value="RNaseH-like_sf"/>
</dbReference>
<dbReference type="Proteomes" id="UP001274896">
    <property type="component" value="Unassembled WGS sequence"/>
</dbReference>
<keyword evidence="10" id="KW-1185">Reference proteome</keyword>
<keyword evidence="3" id="KW-0540">Nuclease</keyword>
<keyword evidence="6" id="KW-0539">Nucleus</keyword>
<feature type="compositionally biased region" description="Acidic residues" evidence="7">
    <location>
        <begin position="607"/>
        <end position="623"/>
    </location>
</feature>
<evidence type="ECO:0000256" key="4">
    <source>
        <dbReference type="ARBA" id="ARBA00022801"/>
    </source>
</evidence>
<dbReference type="InterPro" id="IPR047021">
    <property type="entry name" value="REXO1/3/4-like"/>
</dbReference>
<feature type="domain" description="Exonuclease" evidence="8">
    <location>
        <begin position="1150"/>
        <end position="1309"/>
    </location>
</feature>
<dbReference type="InterPro" id="IPR031736">
    <property type="entry name" value="REXO1-like_dom"/>
</dbReference>
<dbReference type="InterPro" id="IPR034922">
    <property type="entry name" value="REX1-like_exo"/>
</dbReference>
<feature type="compositionally biased region" description="Basic and acidic residues" evidence="7">
    <location>
        <begin position="539"/>
        <end position="561"/>
    </location>
</feature>
<dbReference type="SMART" id="SM00479">
    <property type="entry name" value="EXOIII"/>
    <property type="match status" value="1"/>
</dbReference>
<evidence type="ECO:0000256" key="1">
    <source>
        <dbReference type="ARBA" id="ARBA00004123"/>
    </source>
</evidence>
<sequence>MEDLLSFVFVVEEALEVSFPLGAGETDQVLAWVDFSKPFLITSLCNICTSARKHKRDLVFSVTMLRSTGLFRGLDCPLYTGGSDGCSRPYCHFRHSNSRQRASAGVYEIRKAKEGTSDSNDQGYDPFNPEVVRPGEQYNAEPQSSSVLDPGPSELDLVNRAIEAVQSEMEKEKKKLSRMGEQGYDPVNSSIKPGYGRQAVAAALSHSPYDPGSYQMSQTSEYNPRSSKYSLDSESNSSSHANSMEYVPTAVSRAAVKKSAPAPTSRISSTCSPSSKNKYTLDNLKPTTDLEYDPLSNFSAKPGAKGMKDMGTEGDGRKRGHTGWHKQSTDEEYIPVMKKPRQLPVEEPQKYTADFGSDEESSGNEYRPMPVSRLQRRKSSGDSVENEKRKSRETSAYRQTPAQEFLIDGDESDGFEPLDFEQLDDKVDKKCTKNSVQVKKVTPQSDKTVRKEITESVKKGSSHKDKKGSSGVEKTSKKPSQDGGKKEKSHGEKIKSKEAEKGGKELKWKDGKSKKLPDKKRGEQGHGDKERNLSVAKKPKLDKAKYKEQKNGRTDSREKIRMKSSSSSSAISSSSKDKNKKRSSSLEKKDNKSAKAKPRSLSHADLFGDESPEEEDVDDEEDERVVRKSASAFKHGSVVNKRKASDATETSSEDDIGPGDEDHGHSDDNDDEGDDAADFSMLQEDVEYDSDPMEECLRIFNESKYVKTEDKGRQAKQPPKEKEEDQEAQSTLTTLFPGQKKRVSHFKAKGSTVTSLNVLPKPQRRLTAQEMCYQRMQIAQQQAAQLAASTKNAAPASRPLSSGAASGEKRRVMHRPNPALISAKKPVLSESQRSVLSPSRSAPDQSSLKAHTSATMLSKTMSTMAQRRVAHTPTLKSASMKRPVIPTEFGAKVPNNIRQRYLNIFIDECVKFCPSEDVAFQTALDEEKQVYERSSSKNIYLNVAVNALKKLRSKSATPAAPPRPAASLSTRNSPVSVNRKSQSHEGVLGGRLAATTSYTVNRMGKQQDLQLKGAVLYQKLKAYVLTEEQLQEHGYPRPHPEHLGHAIIYNAPEKKNQDPFSKVCCRCGAEYKVNANGSCVRKEECNHHWGRLRRYKVSGGWETQYNCCSGAVGSLGCQVTKQHVQDGRKESLDGYVKTFSKPLLSEGNAGVYALDCEMCYTKQGLELTRVTVINSDLKVIYDTFVKPESKVVDYNTRFSGVTEEDLESATMRLRDVQAVLLNMFSAESILIGHSLESDLFALKLLHSTIVDTAVVFPHRLGLPYKRALRNIMADHLKRIIQDSVEGHDSSEDAAACMKLMIWKIKEDAKVKR</sequence>
<keyword evidence="5" id="KW-0269">Exonuclease</keyword>
<dbReference type="PANTHER" id="PTHR12801:SF62">
    <property type="entry name" value="RNA EXONUCLEASE 1 HOMOLOG"/>
    <property type="match status" value="1"/>
</dbReference>
<name>A0AAE0R3I2_9TELE</name>
<dbReference type="CDD" id="cd06145">
    <property type="entry name" value="REX1_like"/>
    <property type="match status" value="1"/>
</dbReference>
<organism evidence="9 10">
    <name type="scientific">Hemibagrus guttatus</name>
    <dbReference type="NCBI Taxonomy" id="175788"/>
    <lineage>
        <taxon>Eukaryota</taxon>
        <taxon>Metazoa</taxon>
        <taxon>Chordata</taxon>
        <taxon>Craniata</taxon>
        <taxon>Vertebrata</taxon>
        <taxon>Euteleostomi</taxon>
        <taxon>Actinopterygii</taxon>
        <taxon>Neopterygii</taxon>
        <taxon>Teleostei</taxon>
        <taxon>Ostariophysi</taxon>
        <taxon>Siluriformes</taxon>
        <taxon>Bagridae</taxon>
        <taxon>Hemibagrus</taxon>
    </lineage>
</organism>
<dbReference type="EMBL" id="JAUCMX010000007">
    <property type="protein sequence ID" value="KAK3540527.1"/>
    <property type="molecule type" value="Genomic_DNA"/>
</dbReference>
<feature type="compositionally biased region" description="Basic and acidic residues" evidence="7">
    <location>
        <begin position="474"/>
        <end position="532"/>
    </location>
</feature>
<dbReference type="GO" id="GO:0003676">
    <property type="term" value="F:nucleic acid binding"/>
    <property type="evidence" value="ECO:0007669"/>
    <property type="project" value="InterPro"/>
</dbReference>
<dbReference type="GO" id="GO:0004527">
    <property type="term" value="F:exonuclease activity"/>
    <property type="evidence" value="ECO:0007669"/>
    <property type="project" value="UniProtKB-KW"/>
</dbReference>
<dbReference type="PANTHER" id="PTHR12801">
    <property type="entry name" value="RNA EXONUCLEASE REXO1 / RECO3 FAMILY MEMBER-RELATED"/>
    <property type="match status" value="1"/>
</dbReference>
<feature type="region of interest" description="Disordered" evidence="7">
    <location>
        <begin position="789"/>
        <end position="852"/>
    </location>
</feature>
<dbReference type="GO" id="GO:0005634">
    <property type="term" value="C:nucleus"/>
    <property type="evidence" value="ECO:0007669"/>
    <property type="project" value="UniProtKB-SubCell"/>
</dbReference>
<dbReference type="SUPFAM" id="SSF53098">
    <property type="entry name" value="Ribonuclease H-like"/>
    <property type="match status" value="1"/>
</dbReference>
<feature type="region of interest" description="Disordered" evidence="7">
    <location>
        <begin position="954"/>
        <end position="986"/>
    </location>
</feature>
<dbReference type="InterPro" id="IPR013520">
    <property type="entry name" value="Ribonucl_H"/>
</dbReference>
<evidence type="ECO:0000256" key="6">
    <source>
        <dbReference type="ARBA" id="ARBA00023242"/>
    </source>
</evidence>
<feature type="compositionally biased region" description="Low complexity" evidence="7">
    <location>
        <begin position="226"/>
        <end position="243"/>
    </location>
</feature>
<evidence type="ECO:0000256" key="3">
    <source>
        <dbReference type="ARBA" id="ARBA00022722"/>
    </source>
</evidence>
<evidence type="ECO:0000313" key="9">
    <source>
        <dbReference type="EMBL" id="KAK3540527.1"/>
    </source>
</evidence>
<feature type="compositionally biased region" description="Basic and acidic residues" evidence="7">
    <location>
        <begin position="447"/>
        <end position="458"/>
    </location>
</feature>
<feature type="region of interest" description="Disordered" evidence="7">
    <location>
        <begin position="209"/>
        <end position="244"/>
    </location>
</feature>
<feature type="compositionally biased region" description="Basic and acidic residues" evidence="7">
    <location>
        <begin position="385"/>
        <end position="395"/>
    </location>
</feature>
<gene>
    <name evidence="9" type="ORF">QTP70_033762</name>
</gene>
<evidence type="ECO:0000256" key="5">
    <source>
        <dbReference type="ARBA" id="ARBA00022839"/>
    </source>
</evidence>